<feature type="region of interest" description="Disordered" evidence="1">
    <location>
        <begin position="1"/>
        <end position="47"/>
    </location>
</feature>
<evidence type="ECO:0000313" key="2">
    <source>
        <dbReference type="EMBL" id="EET05931.1"/>
    </source>
</evidence>
<dbReference type="HOGENOM" id="CLU_3005339_0_0_4"/>
<dbReference type="Proteomes" id="UP000001812">
    <property type="component" value="Chromosome II"/>
</dbReference>
<sequence length="62" mass="6868">MLHRMTMKVNLHNRQNEKNKFSSGFARAPSDRSRPPPPGATDDIHGNARHAIRSAFSGIVGE</sequence>
<evidence type="ECO:0000256" key="1">
    <source>
        <dbReference type="SAM" id="MobiDB-lite"/>
    </source>
</evidence>
<proteinExistence type="predicted"/>
<accession>A0A0E1W0W0</accession>
<reference evidence="2" key="1">
    <citation type="submission" date="2009-05" db="EMBL/GenBank/DDBJ databases">
        <authorList>
            <person name="Harkins D.M."/>
            <person name="DeShazer D."/>
            <person name="Woods D.E."/>
            <person name="Brinkac L.M."/>
            <person name="Brown K.A."/>
            <person name="Hung G.C."/>
            <person name="Tuanyok A."/>
            <person name="Zhang B."/>
            <person name="Nierman W.C."/>
        </authorList>
    </citation>
    <scope>NUCLEOTIDE SEQUENCE [LARGE SCALE GENOMIC DNA]</scope>
    <source>
        <strain evidence="2">1710a</strain>
    </source>
</reference>
<organism evidence="2">
    <name type="scientific">Burkholderia pseudomallei 1710a</name>
    <dbReference type="NCBI Taxonomy" id="320371"/>
    <lineage>
        <taxon>Bacteria</taxon>
        <taxon>Pseudomonadati</taxon>
        <taxon>Pseudomonadota</taxon>
        <taxon>Betaproteobacteria</taxon>
        <taxon>Burkholderiales</taxon>
        <taxon>Burkholderiaceae</taxon>
        <taxon>Burkholderia</taxon>
        <taxon>pseudomallei group</taxon>
    </lineage>
</organism>
<dbReference type="EMBL" id="CM000833">
    <property type="protein sequence ID" value="EET05931.1"/>
    <property type="molecule type" value="Genomic_DNA"/>
</dbReference>
<gene>
    <name evidence="2" type="ORF">BURPS1710A_A1008</name>
</gene>
<name>A0A0E1W0W0_BURPE</name>
<dbReference type="AlphaFoldDB" id="A0A0E1W0W0"/>
<protein>
    <submittedName>
        <fullName evidence="2">Uncharacterized protein</fullName>
    </submittedName>
</protein>